<organism evidence="4 5">
    <name type="scientific">Plenodomus tracheiphilus IPT5</name>
    <dbReference type="NCBI Taxonomy" id="1408161"/>
    <lineage>
        <taxon>Eukaryota</taxon>
        <taxon>Fungi</taxon>
        <taxon>Dikarya</taxon>
        <taxon>Ascomycota</taxon>
        <taxon>Pezizomycotina</taxon>
        <taxon>Dothideomycetes</taxon>
        <taxon>Pleosporomycetidae</taxon>
        <taxon>Pleosporales</taxon>
        <taxon>Pleosporineae</taxon>
        <taxon>Leptosphaeriaceae</taxon>
        <taxon>Plenodomus</taxon>
    </lineage>
</organism>
<sequence length="498" mass="55376">MATPKRAGNFSHMERGGKRHQPARPAYSTAAYDVTVTATSYAKPQQKPQAKGLAARAIGYAKPQSTLSTPELQTGLVAVLDRFIGEETTPKADRDVLLHARELRRLLCARPNLASSQSKRDLDQKRPYSAARVTIPDWVERQLHAAKALPPLPPITEPHLHQAVFTHRTANVDAGDLTALAKLDLALDYERLEYSGDAYIELIATRALCNRFPQVDVPELCSWRERLVENSTLSKFSDAYGFPDRLSHRLHVEPGSKAWMKVSADIFEAYIAGLVQSDPEHGFAIAEEWLTELWAPQLLGFQAKVIENPKAKDELNKLVVCKGVTLQYREDKPMTFDTGSIQRYYMGVYLTGWGYEDEWVGSGEGQNKHQAAIAAANAALKNSAVIKDAAQQKAELMETKKLEREAQAKKKVEKKEATTEAEVNESGLLSTSVDADSESGGGSAMKEVEEPKESKNEDVKVKKRKSDSDEMSSEKKKKRKKEKKDKESKKHTANDNSS</sequence>
<feature type="domain" description="RNase III" evidence="3">
    <location>
        <begin position="155"/>
        <end position="279"/>
    </location>
</feature>
<feature type="compositionally biased region" description="Basic and acidic residues" evidence="2">
    <location>
        <begin position="446"/>
        <end position="474"/>
    </location>
</feature>
<feature type="compositionally biased region" description="Basic and acidic residues" evidence="2">
    <location>
        <begin position="484"/>
        <end position="498"/>
    </location>
</feature>
<dbReference type="GO" id="GO:0034475">
    <property type="term" value="P:U4 snRNA 3'-end processing"/>
    <property type="evidence" value="ECO:0007669"/>
    <property type="project" value="TreeGrafter"/>
</dbReference>
<protein>
    <submittedName>
        <fullName evidence="4">Ribonuclease III</fullName>
    </submittedName>
</protein>
<dbReference type="SUPFAM" id="SSF69065">
    <property type="entry name" value="RNase III domain-like"/>
    <property type="match status" value="1"/>
</dbReference>
<evidence type="ECO:0000313" key="5">
    <source>
        <dbReference type="Proteomes" id="UP000799423"/>
    </source>
</evidence>
<reference evidence="4" key="1">
    <citation type="submission" date="2020-01" db="EMBL/GenBank/DDBJ databases">
        <authorList>
            <consortium name="DOE Joint Genome Institute"/>
            <person name="Haridas S."/>
            <person name="Albert R."/>
            <person name="Binder M."/>
            <person name="Bloem J."/>
            <person name="Labutti K."/>
            <person name="Salamov A."/>
            <person name="Andreopoulos B."/>
            <person name="Baker S.E."/>
            <person name="Barry K."/>
            <person name="Bills G."/>
            <person name="Bluhm B.H."/>
            <person name="Cannon C."/>
            <person name="Castanera R."/>
            <person name="Culley D.E."/>
            <person name="Daum C."/>
            <person name="Ezra D."/>
            <person name="Gonzalez J.B."/>
            <person name="Henrissat B."/>
            <person name="Kuo A."/>
            <person name="Liang C."/>
            <person name="Lipzen A."/>
            <person name="Lutzoni F."/>
            <person name="Magnuson J."/>
            <person name="Mondo S."/>
            <person name="Nolan M."/>
            <person name="Ohm R."/>
            <person name="Pangilinan J."/>
            <person name="Park H.-J."/>
            <person name="Ramirez L."/>
            <person name="Alfaro M."/>
            <person name="Sun H."/>
            <person name="Tritt A."/>
            <person name="Yoshinaga Y."/>
            <person name="Zwiers L.-H."/>
            <person name="Turgeon B.G."/>
            <person name="Goodwin S.B."/>
            <person name="Spatafora J.W."/>
            <person name="Crous P.W."/>
            <person name="Grigoriev I.V."/>
        </authorList>
    </citation>
    <scope>NUCLEOTIDE SEQUENCE</scope>
    <source>
        <strain evidence="4">IPT5</strain>
    </source>
</reference>
<evidence type="ECO:0000259" key="3">
    <source>
        <dbReference type="PROSITE" id="PS50142"/>
    </source>
</evidence>
<name>A0A6A7BGC6_9PLEO</name>
<dbReference type="SUPFAM" id="SSF54768">
    <property type="entry name" value="dsRNA-binding domain-like"/>
    <property type="match status" value="1"/>
</dbReference>
<keyword evidence="5" id="KW-1185">Reference proteome</keyword>
<dbReference type="Gene3D" id="1.10.1520.10">
    <property type="entry name" value="Ribonuclease III domain"/>
    <property type="match status" value="1"/>
</dbReference>
<dbReference type="Gene3D" id="3.30.160.20">
    <property type="match status" value="1"/>
</dbReference>
<dbReference type="PROSITE" id="PS50142">
    <property type="entry name" value="RNASE_3_2"/>
    <property type="match status" value="1"/>
</dbReference>
<dbReference type="AlphaFoldDB" id="A0A6A7BGC6"/>
<gene>
    <name evidence="4" type="ORF">T440DRAFT_465283</name>
</gene>
<feature type="region of interest" description="Disordered" evidence="2">
    <location>
        <begin position="1"/>
        <end position="26"/>
    </location>
</feature>
<evidence type="ECO:0000256" key="1">
    <source>
        <dbReference type="ARBA" id="ARBA00022884"/>
    </source>
</evidence>
<dbReference type="Proteomes" id="UP000799423">
    <property type="component" value="Unassembled WGS sequence"/>
</dbReference>
<dbReference type="SMART" id="SM00535">
    <property type="entry name" value="RIBOc"/>
    <property type="match status" value="1"/>
</dbReference>
<dbReference type="CDD" id="cd00593">
    <property type="entry name" value="RIBOc"/>
    <property type="match status" value="1"/>
</dbReference>
<keyword evidence="1" id="KW-0694">RNA-binding</keyword>
<dbReference type="Pfam" id="PF00636">
    <property type="entry name" value="Ribonuclease_3"/>
    <property type="match status" value="1"/>
</dbReference>
<dbReference type="GO" id="GO:0003723">
    <property type="term" value="F:RNA binding"/>
    <property type="evidence" value="ECO:0007669"/>
    <property type="project" value="UniProtKB-KW"/>
</dbReference>
<dbReference type="GO" id="GO:0006364">
    <property type="term" value="P:rRNA processing"/>
    <property type="evidence" value="ECO:0007669"/>
    <property type="project" value="TreeGrafter"/>
</dbReference>
<accession>A0A6A7BGC6</accession>
<evidence type="ECO:0000313" key="4">
    <source>
        <dbReference type="EMBL" id="KAF2854302.1"/>
    </source>
</evidence>
<dbReference type="GO" id="GO:0004525">
    <property type="term" value="F:ribonuclease III activity"/>
    <property type="evidence" value="ECO:0007669"/>
    <property type="project" value="InterPro"/>
</dbReference>
<dbReference type="PANTHER" id="PTHR11207:SF0">
    <property type="entry name" value="RIBONUCLEASE 3"/>
    <property type="match status" value="1"/>
</dbReference>
<dbReference type="PANTHER" id="PTHR11207">
    <property type="entry name" value="RIBONUCLEASE III"/>
    <property type="match status" value="1"/>
</dbReference>
<dbReference type="InterPro" id="IPR000999">
    <property type="entry name" value="RNase_III_dom"/>
</dbReference>
<feature type="region of interest" description="Disordered" evidence="2">
    <location>
        <begin position="409"/>
        <end position="498"/>
    </location>
</feature>
<proteinExistence type="predicted"/>
<dbReference type="GO" id="GO:0006369">
    <property type="term" value="P:termination of RNA polymerase II transcription"/>
    <property type="evidence" value="ECO:0007669"/>
    <property type="project" value="TreeGrafter"/>
</dbReference>
<dbReference type="OrthoDB" id="2392202at2759"/>
<dbReference type="GO" id="GO:0005654">
    <property type="term" value="C:nucleoplasm"/>
    <property type="evidence" value="ECO:0007669"/>
    <property type="project" value="TreeGrafter"/>
</dbReference>
<dbReference type="InterPro" id="IPR036389">
    <property type="entry name" value="RNase_III_sf"/>
</dbReference>
<evidence type="ECO:0000256" key="2">
    <source>
        <dbReference type="SAM" id="MobiDB-lite"/>
    </source>
</evidence>
<feature type="compositionally biased region" description="Basic and acidic residues" evidence="2">
    <location>
        <begin position="409"/>
        <end position="418"/>
    </location>
</feature>
<dbReference type="EMBL" id="MU006293">
    <property type="protein sequence ID" value="KAF2854302.1"/>
    <property type="molecule type" value="Genomic_DNA"/>
</dbReference>